<dbReference type="Gene3D" id="2.30.30.40">
    <property type="entry name" value="SH3 Domains"/>
    <property type="match status" value="1"/>
</dbReference>
<accession>A0ABW0PNF7</accession>
<dbReference type="PROSITE" id="PS50851">
    <property type="entry name" value="CHEW"/>
    <property type="match status" value="2"/>
</dbReference>
<dbReference type="InterPro" id="IPR002545">
    <property type="entry name" value="CheW-lke_dom"/>
</dbReference>
<organism evidence="2 3">
    <name type="scientific">Massilia jejuensis</name>
    <dbReference type="NCBI Taxonomy" id="648894"/>
    <lineage>
        <taxon>Bacteria</taxon>
        <taxon>Pseudomonadati</taxon>
        <taxon>Pseudomonadota</taxon>
        <taxon>Betaproteobacteria</taxon>
        <taxon>Burkholderiales</taxon>
        <taxon>Oxalobacteraceae</taxon>
        <taxon>Telluria group</taxon>
        <taxon>Massilia</taxon>
    </lineage>
</organism>
<dbReference type="Pfam" id="PF01584">
    <property type="entry name" value="CheW"/>
    <property type="match status" value="2"/>
</dbReference>
<reference evidence="3" key="1">
    <citation type="journal article" date="2019" name="Int. J. Syst. Evol. Microbiol.">
        <title>The Global Catalogue of Microorganisms (GCM) 10K type strain sequencing project: providing services to taxonomists for standard genome sequencing and annotation.</title>
        <authorList>
            <consortium name="The Broad Institute Genomics Platform"/>
            <consortium name="The Broad Institute Genome Sequencing Center for Infectious Disease"/>
            <person name="Wu L."/>
            <person name="Ma J."/>
        </authorList>
    </citation>
    <scope>NUCLEOTIDE SEQUENCE [LARGE SCALE GENOMIC DNA]</scope>
    <source>
        <strain evidence="3">CCUG 38813</strain>
    </source>
</reference>
<evidence type="ECO:0000313" key="3">
    <source>
        <dbReference type="Proteomes" id="UP001596031"/>
    </source>
</evidence>
<name>A0ABW0PNF7_9BURK</name>
<dbReference type="Proteomes" id="UP001596031">
    <property type="component" value="Unassembled WGS sequence"/>
</dbReference>
<proteinExistence type="predicted"/>
<gene>
    <name evidence="2" type="ORF">ACFPOU_12905</name>
</gene>
<keyword evidence="3" id="KW-1185">Reference proteome</keyword>
<dbReference type="InterPro" id="IPR036061">
    <property type="entry name" value="CheW-like_dom_sf"/>
</dbReference>
<feature type="domain" description="CheW-like" evidence="1">
    <location>
        <begin position="181"/>
        <end position="312"/>
    </location>
</feature>
<evidence type="ECO:0000259" key="1">
    <source>
        <dbReference type="PROSITE" id="PS50851"/>
    </source>
</evidence>
<feature type="domain" description="CheW-like" evidence="1">
    <location>
        <begin position="9"/>
        <end position="152"/>
    </location>
</feature>
<dbReference type="SUPFAM" id="SSF50341">
    <property type="entry name" value="CheW-like"/>
    <property type="match status" value="2"/>
</dbReference>
<sequence length="465" mass="47515">MQAVTSEATVRLATACIGAVRLGIPVDSVVQAMPLPAVRALLPRRENALYCIVEHEGVLVPVVDLARWVDAGASPPGALAEARILILRSGGRSIGLKVDTVDGLADVAQGAIARLHHDDNADEVFHSAAHLPDGAGILSLLDVARLADLAASWHQPDPGAAAGARSDGHAQALAGTAHTPQLPCALLELGNGRLGVALEDLVEVITMPAVARFGAGIDSAYCLWRGRHLPVLPASALPGLPDADAAPLLAVLERAGLALGLPVRAALSLQALAGAGLRVEQERGAVGATTYDADGAALFLLDTAALFARFTQATLSAAPAQDNAGARKAGAAGVSNDAAYVVYSAGSLHATPIAGIEHILPLPPATAWTGAAATMLWRKDPIRLIDLRPAAQRQSDAGHVLVATDGAATVGYVVTRVELLVPAGSARLFRMGPRGAEGIDFVTVDAAGSQASYRIVDLARCADAA</sequence>
<dbReference type="RefSeq" id="WP_379721773.1">
    <property type="nucleotide sequence ID" value="NZ_JBHSMS010000039.1"/>
</dbReference>
<dbReference type="Gene3D" id="2.40.50.180">
    <property type="entry name" value="CheA-289, Domain 4"/>
    <property type="match status" value="1"/>
</dbReference>
<dbReference type="SMART" id="SM00260">
    <property type="entry name" value="CheW"/>
    <property type="match status" value="1"/>
</dbReference>
<protein>
    <submittedName>
        <fullName evidence="2">Chemotaxis protein CheW</fullName>
    </submittedName>
</protein>
<comment type="caution">
    <text evidence="2">The sequence shown here is derived from an EMBL/GenBank/DDBJ whole genome shotgun (WGS) entry which is preliminary data.</text>
</comment>
<evidence type="ECO:0000313" key="2">
    <source>
        <dbReference type="EMBL" id="MFC5512019.1"/>
    </source>
</evidence>
<dbReference type="EMBL" id="JBHSMS010000039">
    <property type="protein sequence ID" value="MFC5512019.1"/>
    <property type="molecule type" value="Genomic_DNA"/>
</dbReference>